<dbReference type="Proteomes" id="UP000645555">
    <property type="component" value="Unassembled WGS sequence"/>
</dbReference>
<keyword evidence="2" id="KW-0547">Nucleotide-binding</keyword>
<evidence type="ECO:0000256" key="4">
    <source>
        <dbReference type="ARBA" id="ARBA00022840"/>
    </source>
</evidence>
<accession>A0A918KUR2</accession>
<keyword evidence="4" id="KW-0067">ATP-binding</keyword>
<gene>
    <name evidence="6" type="ORF">GCM10010515_50530</name>
</gene>
<feature type="domain" description="Maltokinase N-terminal cap" evidence="5">
    <location>
        <begin position="20"/>
        <end position="108"/>
    </location>
</feature>
<proteinExistence type="predicted"/>
<evidence type="ECO:0000256" key="1">
    <source>
        <dbReference type="ARBA" id="ARBA00022679"/>
    </source>
</evidence>
<dbReference type="GO" id="GO:0005524">
    <property type="term" value="F:ATP binding"/>
    <property type="evidence" value="ECO:0007669"/>
    <property type="project" value="UniProtKB-KW"/>
</dbReference>
<keyword evidence="7" id="KW-1185">Reference proteome</keyword>
<evidence type="ECO:0000256" key="2">
    <source>
        <dbReference type="ARBA" id="ARBA00022741"/>
    </source>
</evidence>
<dbReference type="GO" id="GO:0016301">
    <property type="term" value="F:kinase activity"/>
    <property type="evidence" value="ECO:0007669"/>
    <property type="project" value="UniProtKB-KW"/>
</dbReference>
<evidence type="ECO:0000313" key="7">
    <source>
        <dbReference type="Proteomes" id="UP000645555"/>
    </source>
</evidence>
<reference evidence="6" key="1">
    <citation type="journal article" date="2014" name="Int. J. Syst. Evol. Microbiol.">
        <title>Complete genome sequence of Corynebacterium casei LMG S-19264T (=DSM 44701T), isolated from a smear-ripened cheese.</title>
        <authorList>
            <consortium name="US DOE Joint Genome Institute (JGI-PGF)"/>
            <person name="Walter F."/>
            <person name="Albersmeier A."/>
            <person name="Kalinowski J."/>
            <person name="Ruckert C."/>
        </authorList>
    </citation>
    <scope>NUCLEOTIDE SEQUENCE</scope>
    <source>
        <strain evidence="6">JCM 4956</strain>
    </source>
</reference>
<dbReference type="EMBL" id="BMWD01000019">
    <property type="protein sequence ID" value="GGX76561.1"/>
    <property type="molecule type" value="Genomic_DNA"/>
</dbReference>
<organism evidence="6 7">
    <name type="scientific">Streptomyces fructofermentans</name>
    <dbReference type="NCBI Taxonomy" id="152141"/>
    <lineage>
        <taxon>Bacteria</taxon>
        <taxon>Bacillati</taxon>
        <taxon>Actinomycetota</taxon>
        <taxon>Actinomycetes</taxon>
        <taxon>Kitasatosporales</taxon>
        <taxon>Streptomycetaceae</taxon>
        <taxon>Streptomyces</taxon>
    </lineage>
</organism>
<protein>
    <recommendedName>
        <fullName evidence="5">Maltokinase N-terminal cap domain-containing protein</fullName>
    </recommendedName>
</protein>
<evidence type="ECO:0000259" key="5">
    <source>
        <dbReference type="Pfam" id="PF18085"/>
    </source>
</evidence>
<dbReference type="RefSeq" id="WP_190037853.1">
    <property type="nucleotide sequence ID" value="NZ_BMWD01000019.1"/>
</dbReference>
<dbReference type="InterPro" id="IPR040999">
    <property type="entry name" value="Mak_N_cap"/>
</dbReference>
<evidence type="ECO:0000256" key="3">
    <source>
        <dbReference type="ARBA" id="ARBA00022777"/>
    </source>
</evidence>
<keyword evidence="1" id="KW-0808">Transferase</keyword>
<keyword evidence="3" id="KW-0418">Kinase</keyword>
<name>A0A918KUR2_9ACTN</name>
<sequence>MASVHRTTMTPTKLELLSDWLPKRSWYAGDTYASDLVVAGGFRLDDPEGQVGIEFMVVVDAGPREPVAHLVPMSYRGAELEGVPGVALIGTSQHGVLGTRWIYDGMYDPVVTAQLGALMRGGATPQHRSVSDTTDPTVVVHGGVPGGGFDVRVNRVLRPADSTRTPSGSLVAGWTWPDGTAARGVFATVAPREEAVGNPSYGSGPHA</sequence>
<comment type="caution">
    <text evidence="6">The sequence shown here is derived from an EMBL/GenBank/DDBJ whole genome shotgun (WGS) entry which is preliminary data.</text>
</comment>
<dbReference type="Pfam" id="PF18085">
    <property type="entry name" value="Mak_N_cap"/>
    <property type="match status" value="1"/>
</dbReference>
<dbReference type="AlphaFoldDB" id="A0A918KUR2"/>
<evidence type="ECO:0000313" key="6">
    <source>
        <dbReference type="EMBL" id="GGX76561.1"/>
    </source>
</evidence>
<reference evidence="6" key="2">
    <citation type="submission" date="2020-09" db="EMBL/GenBank/DDBJ databases">
        <authorList>
            <person name="Sun Q."/>
            <person name="Ohkuma M."/>
        </authorList>
    </citation>
    <scope>NUCLEOTIDE SEQUENCE</scope>
    <source>
        <strain evidence="6">JCM 4956</strain>
    </source>
</reference>